<proteinExistence type="predicted"/>
<sequence length="94" mass="11239">MHAAKFFQKEFEFLICLELLIFCCGIEIKPLWHCISCHRRKGIRFDRWFDPFKHPIYIPVDLFNSHTLPLIHLIPFNSLQTLIYPPLISIKSLK</sequence>
<evidence type="ECO:0000313" key="1">
    <source>
        <dbReference type="EMBL" id="CAD2168087.1"/>
    </source>
</evidence>
<dbReference type="Proteomes" id="UP000580250">
    <property type="component" value="Unassembled WGS sequence"/>
</dbReference>
<reference evidence="1 2" key="1">
    <citation type="submission" date="2020-08" db="EMBL/GenBank/DDBJ databases">
        <authorList>
            <person name="Koutsovoulos G."/>
            <person name="Danchin GJ E."/>
        </authorList>
    </citation>
    <scope>NUCLEOTIDE SEQUENCE [LARGE SCALE GENOMIC DNA]</scope>
</reference>
<gene>
    <name evidence="1" type="ORF">MENT_LOCUS19422</name>
</gene>
<protein>
    <submittedName>
        <fullName evidence="1">Uncharacterized protein</fullName>
    </submittedName>
</protein>
<comment type="caution">
    <text evidence="1">The sequence shown here is derived from an EMBL/GenBank/DDBJ whole genome shotgun (WGS) entry which is preliminary data.</text>
</comment>
<accession>A0A6V7UZQ5</accession>
<name>A0A6V7UZQ5_MELEN</name>
<dbReference type="AlphaFoldDB" id="A0A6V7UZQ5"/>
<evidence type="ECO:0000313" key="2">
    <source>
        <dbReference type="Proteomes" id="UP000580250"/>
    </source>
</evidence>
<organism evidence="1 2">
    <name type="scientific">Meloidogyne enterolobii</name>
    <name type="common">Root-knot nematode worm</name>
    <name type="synonym">Meloidogyne mayaguensis</name>
    <dbReference type="NCBI Taxonomy" id="390850"/>
    <lineage>
        <taxon>Eukaryota</taxon>
        <taxon>Metazoa</taxon>
        <taxon>Ecdysozoa</taxon>
        <taxon>Nematoda</taxon>
        <taxon>Chromadorea</taxon>
        <taxon>Rhabditida</taxon>
        <taxon>Tylenchina</taxon>
        <taxon>Tylenchomorpha</taxon>
        <taxon>Tylenchoidea</taxon>
        <taxon>Meloidogynidae</taxon>
        <taxon>Meloidogyninae</taxon>
        <taxon>Meloidogyne</taxon>
    </lineage>
</organism>
<dbReference type="EMBL" id="CAJEWN010000136">
    <property type="protein sequence ID" value="CAD2168087.1"/>
    <property type="molecule type" value="Genomic_DNA"/>
</dbReference>